<feature type="non-terminal residue" evidence="2">
    <location>
        <position position="1"/>
    </location>
</feature>
<sequence length="86" mass="9623">GRPLKMSTLGPLKPCTEVLTRVQNDDPGQPSVFRPLKRSSPYGVIGQRVEQMVFGQDRIDMPVSSTKRRRTSIQDDGLAQHPDPHN</sequence>
<accession>A0A8J2KS33</accession>
<proteinExistence type="predicted"/>
<dbReference type="AlphaFoldDB" id="A0A8J2KS33"/>
<evidence type="ECO:0000313" key="3">
    <source>
        <dbReference type="Proteomes" id="UP000708208"/>
    </source>
</evidence>
<evidence type="ECO:0000313" key="2">
    <source>
        <dbReference type="EMBL" id="CAG7731125.1"/>
    </source>
</evidence>
<gene>
    <name evidence="2" type="ORF">AFUS01_LOCUS19732</name>
</gene>
<keyword evidence="3" id="KW-1185">Reference proteome</keyword>
<organism evidence="2 3">
    <name type="scientific">Allacma fusca</name>
    <dbReference type="NCBI Taxonomy" id="39272"/>
    <lineage>
        <taxon>Eukaryota</taxon>
        <taxon>Metazoa</taxon>
        <taxon>Ecdysozoa</taxon>
        <taxon>Arthropoda</taxon>
        <taxon>Hexapoda</taxon>
        <taxon>Collembola</taxon>
        <taxon>Symphypleona</taxon>
        <taxon>Sminthuridae</taxon>
        <taxon>Allacma</taxon>
    </lineage>
</organism>
<feature type="region of interest" description="Disordered" evidence="1">
    <location>
        <begin position="56"/>
        <end position="86"/>
    </location>
</feature>
<comment type="caution">
    <text evidence="2">The sequence shown here is derived from an EMBL/GenBank/DDBJ whole genome shotgun (WGS) entry which is preliminary data.</text>
</comment>
<dbReference type="Proteomes" id="UP000708208">
    <property type="component" value="Unassembled WGS sequence"/>
</dbReference>
<name>A0A8J2KS33_9HEXA</name>
<dbReference type="EMBL" id="CAJVCH010206391">
    <property type="protein sequence ID" value="CAG7731125.1"/>
    <property type="molecule type" value="Genomic_DNA"/>
</dbReference>
<evidence type="ECO:0000256" key="1">
    <source>
        <dbReference type="SAM" id="MobiDB-lite"/>
    </source>
</evidence>
<protein>
    <submittedName>
        <fullName evidence="2">Uncharacterized protein</fullName>
    </submittedName>
</protein>
<reference evidence="2" key="1">
    <citation type="submission" date="2021-06" db="EMBL/GenBank/DDBJ databases">
        <authorList>
            <person name="Hodson N. C."/>
            <person name="Mongue J. A."/>
            <person name="Jaron S. K."/>
        </authorList>
    </citation>
    <scope>NUCLEOTIDE SEQUENCE</scope>
</reference>